<sequence length="75" mass="8156">MWARADSSTRPLGPYTTSPPPRVGPGRRRRRNERQRPGQSSDSEVDSEVDSSVPSASDDSSEPAALSPDSRSRES</sequence>
<dbReference type="AlphaFoldDB" id="A0A1H4KU70"/>
<reference evidence="3" key="1">
    <citation type="submission" date="2016-10" db="EMBL/GenBank/DDBJ databases">
        <authorList>
            <person name="Varghese N."/>
            <person name="Submissions S."/>
        </authorList>
    </citation>
    <scope>NUCLEOTIDE SEQUENCE [LARGE SCALE GENOMIC DNA]</scope>
    <source>
        <strain evidence="3">DSM 40318</strain>
    </source>
</reference>
<feature type="compositionally biased region" description="Polar residues" evidence="1">
    <location>
        <begin position="1"/>
        <end position="10"/>
    </location>
</feature>
<dbReference type="Proteomes" id="UP000198609">
    <property type="component" value="Unassembled WGS sequence"/>
</dbReference>
<proteinExistence type="predicted"/>
<feature type="compositionally biased region" description="Low complexity" evidence="1">
    <location>
        <begin position="50"/>
        <end position="69"/>
    </location>
</feature>
<evidence type="ECO:0000256" key="1">
    <source>
        <dbReference type="SAM" id="MobiDB-lite"/>
    </source>
</evidence>
<gene>
    <name evidence="2" type="ORF">SAMN04490356_0967</name>
</gene>
<evidence type="ECO:0000313" key="2">
    <source>
        <dbReference type="EMBL" id="SEB61943.1"/>
    </source>
</evidence>
<accession>A0A1H4KU70</accession>
<protein>
    <submittedName>
        <fullName evidence="2">Uncharacterized protein</fullName>
    </submittedName>
</protein>
<keyword evidence="3" id="KW-1185">Reference proteome</keyword>
<name>A0A1H4KU70_STRMJ</name>
<feature type="region of interest" description="Disordered" evidence="1">
    <location>
        <begin position="1"/>
        <end position="75"/>
    </location>
</feature>
<organism evidence="2 3">
    <name type="scientific">Streptomyces melanosporofaciens</name>
    <dbReference type="NCBI Taxonomy" id="67327"/>
    <lineage>
        <taxon>Bacteria</taxon>
        <taxon>Bacillati</taxon>
        <taxon>Actinomycetota</taxon>
        <taxon>Actinomycetes</taxon>
        <taxon>Kitasatosporales</taxon>
        <taxon>Streptomycetaceae</taxon>
        <taxon>Streptomyces</taxon>
        <taxon>Streptomyces violaceusniger group</taxon>
    </lineage>
</organism>
<evidence type="ECO:0000313" key="3">
    <source>
        <dbReference type="Proteomes" id="UP000198609"/>
    </source>
</evidence>
<dbReference type="EMBL" id="FNST01000002">
    <property type="protein sequence ID" value="SEB61943.1"/>
    <property type="molecule type" value="Genomic_DNA"/>
</dbReference>